<organism evidence="4 5">
    <name type="scientific">Flavobacterium arsenatis</name>
    <dbReference type="NCBI Taxonomy" id="1484332"/>
    <lineage>
        <taxon>Bacteria</taxon>
        <taxon>Pseudomonadati</taxon>
        <taxon>Bacteroidota</taxon>
        <taxon>Flavobacteriia</taxon>
        <taxon>Flavobacteriales</taxon>
        <taxon>Flavobacteriaceae</taxon>
        <taxon>Flavobacterium</taxon>
    </lineage>
</organism>
<protein>
    <recommendedName>
        <fullName evidence="2">asparagine synthase (glutamine-hydrolyzing)</fullName>
        <ecNumber evidence="2">6.3.5.4</ecNumber>
    </recommendedName>
</protein>
<comment type="catalytic activity">
    <reaction evidence="3">
        <text>L-aspartate + L-glutamine + ATP + H2O = L-asparagine + L-glutamate + AMP + diphosphate + H(+)</text>
        <dbReference type="Rhea" id="RHEA:12228"/>
        <dbReference type="ChEBI" id="CHEBI:15377"/>
        <dbReference type="ChEBI" id="CHEBI:15378"/>
        <dbReference type="ChEBI" id="CHEBI:29985"/>
        <dbReference type="ChEBI" id="CHEBI:29991"/>
        <dbReference type="ChEBI" id="CHEBI:30616"/>
        <dbReference type="ChEBI" id="CHEBI:33019"/>
        <dbReference type="ChEBI" id="CHEBI:58048"/>
        <dbReference type="ChEBI" id="CHEBI:58359"/>
        <dbReference type="ChEBI" id="CHEBI:456215"/>
        <dbReference type="EC" id="6.3.5.4"/>
    </reaction>
</comment>
<comment type="caution">
    <text evidence="4">The sequence shown here is derived from an EMBL/GenBank/DDBJ whole genome shotgun (WGS) entry which is preliminary data.</text>
</comment>
<dbReference type="Gene3D" id="3.60.20.10">
    <property type="entry name" value="Glutamine Phosphoribosylpyrophosphate, subunit 1, domain 1"/>
    <property type="match status" value="1"/>
</dbReference>
<dbReference type="RefSeq" id="WP_310024926.1">
    <property type="nucleotide sequence ID" value="NZ_JAVDVI010000003.1"/>
</dbReference>
<evidence type="ECO:0000256" key="2">
    <source>
        <dbReference type="ARBA" id="ARBA00012737"/>
    </source>
</evidence>
<reference evidence="4 5" key="1">
    <citation type="submission" date="2023-07" db="EMBL/GenBank/DDBJ databases">
        <title>Sorghum-associated microbial communities from plants grown in Nebraska, USA.</title>
        <authorList>
            <person name="Schachtman D."/>
        </authorList>
    </citation>
    <scope>NUCLEOTIDE SEQUENCE [LARGE SCALE GENOMIC DNA]</scope>
    <source>
        <strain evidence="4 5">3773</strain>
    </source>
</reference>
<dbReference type="SUPFAM" id="SSF52402">
    <property type="entry name" value="Adenine nucleotide alpha hydrolases-like"/>
    <property type="match status" value="1"/>
</dbReference>
<dbReference type="Proteomes" id="UP001255185">
    <property type="component" value="Unassembled WGS sequence"/>
</dbReference>
<keyword evidence="5" id="KW-1185">Reference proteome</keyword>
<dbReference type="PANTHER" id="PTHR43284:SF1">
    <property type="entry name" value="ASPARAGINE SYNTHETASE"/>
    <property type="match status" value="1"/>
</dbReference>
<dbReference type="InterPro" id="IPR029055">
    <property type="entry name" value="Ntn_hydrolases_N"/>
</dbReference>
<evidence type="ECO:0000256" key="1">
    <source>
        <dbReference type="ARBA" id="ARBA00005187"/>
    </source>
</evidence>
<dbReference type="EC" id="6.3.5.4" evidence="2"/>
<name>A0ABU1TM10_9FLAO</name>
<dbReference type="EMBL" id="JAVDVI010000003">
    <property type="protein sequence ID" value="MDR6967000.1"/>
    <property type="molecule type" value="Genomic_DNA"/>
</dbReference>
<sequence length="595" mass="69820">MSYLISNIPLENYQYQFDDFYIKFSGDYRILISEDELILVEGFVYDTLKNEEVADETLKQIIKKYNNENIVFEDHITGQFNIVCIKNNVINLITDFVGMKPLYYCIEDSNKIISNNIYSFLDLNFEFDKTALIQSLVSILYIPLNKRTFFKKVNLLRSGEYISFNIKTNELNYIIDSIDIENKKINKEECQSIISLLKNNATIYQRVFKEILLPVSGGVDSRITLSSFEALNKENVKTLSYGEKDYIDNKIAREITAYLNLNHIDVSFKDSLFPTNKEFNLQVKNGGEYFINSWFSVLNCLDSTNYISKADSVILIGDVLDILRAKNIKSIRSRKKRILFQSKNIFGLKMNEVKLDKPSFKGMIIDNYLSKLSILFSEYPQLKEELSFDEKIFSEELESDVEAFLDYVILKTKPKNQLNLEEVFYIFTWGARTMAKQINLFKGNYNAFVLMSNRHLVKKILNYNPLDRFEDKLTHKLLGNSNFNKVSHFPTSQVPFIGYNSNIYIKYIIWAFRSSLDQILIKSGRKRLVKHIEWKDYYCRESNNQLLENFLKDVKHRELPINLFNKRANGELWPLSEVDINTFSFILKLIDLKKR</sequence>
<accession>A0ABU1TM10</accession>
<dbReference type="InterPro" id="IPR014729">
    <property type="entry name" value="Rossmann-like_a/b/a_fold"/>
</dbReference>
<gene>
    <name evidence="4" type="ORF">J2X31_001000</name>
</gene>
<dbReference type="Gene3D" id="3.40.50.620">
    <property type="entry name" value="HUPs"/>
    <property type="match status" value="1"/>
</dbReference>
<evidence type="ECO:0000313" key="5">
    <source>
        <dbReference type="Proteomes" id="UP001255185"/>
    </source>
</evidence>
<comment type="pathway">
    <text evidence="1">Amino-acid biosynthesis; L-asparagine biosynthesis; L-asparagine from L-aspartate (L-Gln route): step 1/1.</text>
</comment>
<evidence type="ECO:0000256" key="3">
    <source>
        <dbReference type="ARBA" id="ARBA00048741"/>
    </source>
</evidence>
<evidence type="ECO:0000313" key="4">
    <source>
        <dbReference type="EMBL" id="MDR6967000.1"/>
    </source>
</evidence>
<dbReference type="InterPro" id="IPR051786">
    <property type="entry name" value="ASN_synthetase/amidase"/>
</dbReference>
<dbReference type="SUPFAM" id="SSF56235">
    <property type="entry name" value="N-terminal nucleophile aminohydrolases (Ntn hydrolases)"/>
    <property type="match status" value="1"/>
</dbReference>
<proteinExistence type="predicted"/>
<dbReference type="PANTHER" id="PTHR43284">
    <property type="entry name" value="ASPARAGINE SYNTHETASE (GLUTAMINE-HYDROLYZING)"/>
    <property type="match status" value="1"/>
</dbReference>